<dbReference type="SMART" id="SM00829">
    <property type="entry name" value="PKS_ER"/>
    <property type="match status" value="1"/>
</dbReference>
<dbReference type="PANTHER" id="PTHR45348:SF2">
    <property type="entry name" value="ZINC-TYPE ALCOHOL DEHYDROGENASE-LIKE PROTEIN C2E1P3.01"/>
    <property type="match status" value="1"/>
</dbReference>
<dbReference type="InterPro" id="IPR047122">
    <property type="entry name" value="Trans-enoyl_RdTase-like"/>
</dbReference>
<dbReference type="EMBL" id="JAUJDW010000106">
    <property type="protein sequence ID" value="KAK0637973.1"/>
    <property type="molecule type" value="Genomic_DNA"/>
</dbReference>
<comment type="caution">
    <text evidence="5">The sequence shown here is derived from an EMBL/GenBank/DDBJ whole genome shotgun (WGS) entry which is preliminary data.</text>
</comment>
<dbReference type="GO" id="GO:0016651">
    <property type="term" value="F:oxidoreductase activity, acting on NAD(P)H"/>
    <property type="evidence" value="ECO:0007669"/>
    <property type="project" value="InterPro"/>
</dbReference>
<sequence length="347" mass="37024">MTKNQAAWINGPRVKPLKVAEAPEWKAGPGEVVIKNAALAINPIDWLIQDKETLPVTYPAILGSDIAGVVEEVGEGVTRLKKGQRVIALCHAILSQNQGNGGFQLYSCVPEILISPIPDDLSFEQAVVLPLALATAAAGLYGKTVLNLPLPPANGTRSTTDSGTLLVWGAASSVGTAVVQLARASGLYVVATASARNHDLAKSLGANEVFDYRSPDANHQIVTALEKRADHFVGVFDCISEQGTYNQIGAILDDFQPAKVAVVLYPFPEKIPKSIQPLMTISYTIPLPENEHIADAVWRKYLPEALAKGLFQAKPDPLVFGSGLEALQGAMERHKQGVSAQKIVVTL</sequence>
<keyword evidence="3" id="KW-0560">Oxidoreductase</keyword>
<evidence type="ECO:0000313" key="5">
    <source>
        <dbReference type="EMBL" id="KAK0637973.1"/>
    </source>
</evidence>
<evidence type="ECO:0000313" key="6">
    <source>
        <dbReference type="Proteomes" id="UP001175001"/>
    </source>
</evidence>
<keyword evidence="6" id="KW-1185">Reference proteome</keyword>
<dbReference type="SUPFAM" id="SSF50129">
    <property type="entry name" value="GroES-like"/>
    <property type="match status" value="1"/>
</dbReference>
<dbReference type="PANTHER" id="PTHR45348">
    <property type="entry name" value="HYPOTHETICAL OXIDOREDUCTASE (EUROFUNG)"/>
    <property type="match status" value="1"/>
</dbReference>
<evidence type="ECO:0000256" key="2">
    <source>
        <dbReference type="ARBA" id="ARBA00011245"/>
    </source>
</evidence>
<dbReference type="CDD" id="cd08249">
    <property type="entry name" value="enoyl_reductase_like"/>
    <property type="match status" value="1"/>
</dbReference>
<dbReference type="Pfam" id="PF08240">
    <property type="entry name" value="ADH_N"/>
    <property type="match status" value="1"/>
</dbReference>
<dbReference type="SUPFAM" id="SSF51735">
    <property type="entry name" value="NAD(P)-binding Rossmann-fold domains"/>
    <property type="match status" value="1"/>
</dbReference>
<name>A0AA40CHQ4_9PEZI</name>
<evidence type="ECO:0000256" key="3">
    <source>
        <dbReference type="ARBA" id="ARBA00023002"/>
    </source>
</evidence>
<dbReference type="AlphaFoldDB" id="A0AA40CHQ4"/>
<dbReference type="InterPro" id="IPR020843">
    <property type="entry name" value="ER"/>
</dbReference>
<dbReference type="Gene3D" id="3.40.50.720">
    <property type="entry name" value="NAD(P)-binding Rossmann-like Domain"/>
    <property type="match status" value="1"/>
</dbReference>
<dbReference type="InterPro" id="IPR013149">
    <property type="entry name" value="ADH-like_C"/>
</dbReference>
<accession>A0AA40CHQ4</accession>
<dbReference type="InterPro" id="IPR036291">
    <property type="entry name" value="NAD(P)-bd_dom_sf"/>
</dbReference>
<feature type="domain" description="Enoyl reductase (ER)" evidence="4">
    <location>
        <begin position="12"/>
        <end position="345"/>
    </location>
</feature>
<dbReference type="InterPro" id="IPR013154">
    <property type="entry name" value="ADH-like_N"/>
</dbReference>
<evidence type="ECO:0000256" key="1">
    <source>
        <dbReference type="ARBA" id="ARBA00008072"/>
    </source>
</evidence>
<comment type="similarity">
    <text evidence="1">Belongs to the zinc-containing alcohol dehydrogenase family.</text>
</comment>
<comment type="subunit">
    <text evidence="2">Monomer.</text>
</comment>
<dbReference type="InterPro" id="IPR011032">
    <property type="entry name" value="GroES-like_sf"/>
</dbReference>
<evidence type="ECO:0000259" key="4">
    <source>
        <dbReference type="SMART" id="SM00829"/>
    </source>
</evidence>
<dbReference type="Pfam" id="PF00107">
    <property type="entry name" value="ADH_zinc_N"/>
    <property type="match status" value="1"/>
</dbReference>
<proteinExistence type="inferred from homology"/>
<organism evidence="5 6">
    <name type="scientific">Lasiodiplodia hormozganensis</name>
    <dbReference type="NCBI Taxonomy" id="869390"/>
    <lineage>
        <taxon>Eukaryota</taxon>
        <taxon>Fungi</taxon>
        <taxon>Dikarya</taxon>
        <taxon>Ascomycota</taxon>
        <taxon>Pezizomycotina</taxon>
        <taxon>Dothideomycetes</taxon>
        <taxon>Dothideomycetes incertae sedis</taxon>
        <taxon>Botryosphaeriales</taxon>
        <taxon>Botryosphaeriaceae</taxon>
        <taxon>Lasiodiplodia</taxon>
    </lineage>
</organism>
<protein>
    <submittedName>
        <fullName evidence="5">Dehydrogenase azaJ</fullName>
    </submittedName>
</protein>
<dbReference type="Gene3D" id="3.90.180.10">
    <property type="entry name" value="Medium-chain alcohol dehydrogenases, catalytic domain"/>
    <property type="match status" value="1"/>
</dbReference>
<gene>
    <name evidence="5" type="primary">azaJ_3</name>
    <name evidence="5" type="ORF">DIS24_g10273</name>
</gene>
<reference evidence="5" key="1">
    <citation type="submission" date="2023-06" db="EMBL/GenBank/DDBJ databases">
        <title>Multi-omics analyses reveal the molecular pathogenesis toolkit of Lasiodiplodia hormozganensis, a cross-kingdom pathogen.</title>
        <authorList>
            <person name="Felix C."/>
            <person name="Meneses R."/>
            <person name="Goncalves M.F.M."/>
            <person name="Tilleman L."/>
            <person name="Duarte A.S."/>
            <person name="Jorrin-Novo J.V."/>
            <person name="Van De Peer Y."/>
            <person name="Deforce D."/>
            <person name="Van Nieuwerburgh F."/>
            <person name="Esteves A.C."/>
            <person name="Alves A."/>
        </authorList>
    </citation>
    <scope>NUCLEOTIDE SEQUENCE</scope>
    <source>
        <strain evidence="5">CBS 339.90</strain>
    </source>
</reference>
<dbReference type="Proteomes" id="UP001175001">
    <property type="component" value="Unassembled WGS sequence"/>
</dbReference>